<evidence type="ECO:0000313" key="3">
    <source>
        <dbReference type="Proteomes" id="UP001057375"/>
    </source>
</evidence>
<protein>
    <submittedName>
        <fullName evidence="2">Uncharacterized protein</fullName>
    </submittedName>
</protein>
<feature type="compositionally biased region" description="Low complexity" evidence="1">
    <location>
        <begin position="194"/>
        <end position="224"/>
    </location>
</feature>
<evidence type="ECO:0000256" key="1">
    <source>
        <dbReference type="SAM" id="MobiDB-lite"/>
    </source>
</evidence>
<comment type="caution">
    <text evidence="2">The sequence shown here is derived from an EMBL/GenBank/DDBJ whole genome shotgun (WGS) entry which is preliminary data.</text>
</comment>
<evidence type="ECO:0000313" key="2">
    <source>
        <dbReference type="EMBL" id="GKT19968.1"/>
    </source>
</evidence>
<feature type="region of interest" description="Disordered" evidence="1">
    <location>
        <begin position="78"/>
        <end position="122"/>
    </location>
</feature>
<proteinExistence type="predicted"/>
<dbReference type="EMBL" id="BQXS01012128">
    <property type="protein sequence ID" value="GKT19968.1"/>
    <property type="molecule type" value="Genomic_DNA"/>
</dbReference>
<keyword evidence="3" id="KW-1185">Reference proteome</keyword>
<name>A0ABQ5K0M1_9EUKA</name>
<organism evidence="2 3">
    <name type="scientific">Aduncisulcus paluster</name>
    <dbReference type="NCBI Taxonomy" id="2918883"/>
    <lineage>
        <taxon>Eukaryota</taxon>
        <taxon>Metamonada</taxon>
        <taxon>Carpediemonas-like organisms</taxon>
        <taxon>Aduncisulcus</taxon>
    </lineage>
</organism>
<reference evidence="2" key="1">
    <citation type="submission" date="2022-03" db="EMBL/GenBank/DDBJ databases">
        <title>Draft genome sequence of Aduncisulcus paluster, a free-living microaerophilic Fornicata.</title>
        <authorList>
            <person name="Yuyama I."/>
            <person name="Kume K."/>
            <person name="Tamura T."/>
            <person name="Inagaki Y."/>
            <person name="Hashimoto T."/>
        </authorList>
    </citation>
    <scope>NUCLEOTIDE SEQUENCE</scope>
    <source>
        <strain evidence="2">NY0171</strain>
    </source>
</reference>
<feature type="non-terminal residue" evidence="2">
    <location>
        <position position="232"/>
    </location>
</feature>
<dbReference type="Proteomes" id="UP001057375">
    <property type="component" value="Unassembled WGS sequence"/>
</dbReference>
<feature type="compositionally biased region" description="Polar residues" evidence="1">
    <location>
        <begin position="179"/>
        <end position="193"/>
    </location>
</feature>
<gene>
    <name evidence="2" type="ORF">ADUPG1_011609</name>
</gene>
<sequence length="232" mass="25489">MQVFSEIKRHLTRNPTHKVAFQHFFSRDDESKLTGSFGDFVKSNITKLVTPQAREGTLSRLHTFDTVSQDEASTLTARLAASHPDRSITSSTSSRRRSVRTSSLCQPIHDSTLTIPSSRPLPPCELLMPSVMMVNPLFGRDIPYPPSDDPNSERQADLSTQPLSLPYDHHVRSEDDGTSGHQSLISQIPTSNDASSQSQLVSAQLPSPHLSPNPLHLPHSSTNPLPLPPPPP</sequence>
<feature type="region of interest" description="Disordered" evidence="1">
    <location>
        <begin position="141"/>
        <end position="232"/>
    </location>
</feature>
<accession>A0ABQ5K0M1</accession>